<reference evidence="4 5" key="1">
    <citation type="submission" date="2017-01" db="EMBL/GenBank/DDBJ databases">
        <authorList>
            <person name="Erauso G."/>
        </authorList>
    </citation>
    <scope>NUCLEOTIDE SEQUENCE [LARGE SCALE GENOMIC DNA]</scope>
    <source>
        <strain evidence="4">MESINF1</strain>
    </source>
</reference>
<dbReference type="EMBL" id="LS974202">
    <property type="protein sequence ID" value="SSC12474.1"/>
    <property type="molecule type" value="Genomic_DNA"/>
</dbReference>
<evidence type="ECO:0000256" key="1">
    <source>
        <dbReference type="ARBA" id="ARBA00022741"/>
    </source>
</evidence>
<protein>
    <submittedName>
        <fullName evidence="4">ABC-type sugar transport system, ATPase component</fullName>
    </submittedName>
</protein>
<dbReference type="PANTHER" id="PTHR43790">
    <property type="entry name" value="CARBOHYDRATE TRANSPORT ATP-BINDING PROTEIN MG119-RELATED"/>
    <property type="match status" value="1"/>
</dbReference>
<dbReference type="GO" id="GO:0016887">
    <property type="term" value="F:ATP hydrolysis activity"/>
    <property type="evidence" value="ECO:0007669"/>
    <property type="project" value="InterPro"/>
</dbReference>
<name>A0A7Z7LEA5_9BACT</name>
<dbReference type="InterPro" id="IPR003593">
    <property type="entry name" value="AAA+_ATPase"/>
</dbReference>
<dbReference type="Pfam" id="PF00005">
    <property type="entry name" value="ABC_tran"/>
    <property type="match status" value="1"/>
</dbReference>
<keyword evidence="1" id="KW-0547">Nucleotide-binding</keyword>
<keyword evidence="5" id="KW-1185">Reference proteome</keyword>
<gene>
    <name evidence="4" type="primary">MglA</name>
    <name evidence="4" type="ORF">MESINF_1025</name>
</gene>
<keyword evidence="2" id="KW-0067">ATP-binding</keyword>
<dbReference type="InterPro" id="IPR027417">
    <property type="entry name" value="P-loop_NTPase"/>
</dbReference>
<keyword evidence="4" id="KW-0762">Sugar transport</keyword>
<proteinExistence type="predicted"/>
<dbReference type="SMART" id="SM00382">
    <property type="entry name" value="AAA"/>
    <property type="match status" value="1"/>
</dbReference>
<dbReference type="KEGG" id="minf:MESINF_1025"/>
<evidence type="ECO:0000313" key="5">
    <source>
        <dbReference type="Proteomes" id="UP000250796"/>
    </source>
</evidence>
<dbReference type="AlphaFoldDB" id="A0A7Z7LEA5"/>
<feature type="domain" description="ABC transporter" evidence="3">
    <location>
        <begin position="3"/>
        <end position="234"/>
    </location>
</feature>
<dbReference type="GO" id="GO:0005524">
    <property type="term" value="F:ATP binding"/>
    <property type="evidence" value="ECO:0007669"/>
    <property type="project" value="UniProtKB-KW"/>
</dbReference>
<dbReference type="InterPro" id="IPR003439">
    <property type="entry name" value="ABC_transporter-like_ATP-bd"/>
</dbReference>
<dbReference type="SUPFAM" id="SSF52540">
    <property type="entry name" value="P-loop containing nucleoside triphosphate hydrolases"/>
    <property type="match status" value="1"/>
</dbReference>
<dbReference type="Proteomes" id="UP000250796">
    <property type="component" value="Chromosome MESINF"/>
</dbReference>
<organism evidence="4 5">
    <name type="scientific">Mesotoga infera</name>
    <dbReference type="NCBI Taxonomy" id="1236046"/>
    <lineage>
        <taxon>Bacteria</taxon>
        <taxon>Thermotogati</taxon>
        <taxon>Thermotogota</taxon>
        <taxon>Thermotogae</taxon>
        <taxon>Kosmotogales</taxon>
        <taxon>Kosmotogaceae</taxon>
        <taxon>Mesotoga</taxon>
    </lineage>
</organism>
<accession>A0A7Z7LEA5</accession>
<sequence length="445" mass="50006">MILETRAIEKSFDGHKVLDKIDFNIKHGELHVIGGLNGSGKSTFVKILTGQLGRDSGSLYIEGHQVEIESFKDARKLGMAMVHQEYMLVPDLTLAENIFLGIGQFLTSRKKMNQLAGAILERVGLEIDPSKKAMEIDRDSQFFLEIATAIASKPSLLIIDDALTGLSRPLHKRALKLLGEFTAEGISVLLTTVDPEIMSLGDSLSIIERGRLIDVTAENADELLADFRPLPPAPIENRSGEPFIVVEDLAGTGKILRLTKGETVCLLCKSRQGMREITRAITRQNPFRENAVPIFEEAKNFFERFARKTSSHRVYFRTNYKNNGFVICQMLQKRESFKFRRSFKKWALVNREPPVSVREYLATMGLAENFLPLITTQDRELAEMGFKAFDLFIFLQPSIGLDPSLLKVLNCLLQRIVEAGKIAVIISDDDGFCRELCGRVERVEI</sequence>
<keyword evidence="4" id="KW-0813">Transport</keyword>
<evidence type="ECO:0000313" key="4">
    <source>
        <dbReference type="EMBL" id="SSC12474.1"/>
    </source>
</evidence>
<evidence type="ECO:0000256" key="2">
    <source>
        <dbReference type="ARBA" id="ARBA00022840"/>
    </source>
</evidence>
<dbReference type="Gene3D" id="3.40.50.300">
    <property type="entry name" value="P-loop containing nucleotide triphosphate hydrolases"/>
    <property type="match status" value="1"/>
</dbReference>
<dbReference type="PANTHER" id="PTHR43790:SF8">
    <property type="entry name" value="SUGAR ABC TRANSPORTER ATP-BINDING PROTEIN"/>
    <property type="match status" value="1"/>
</dbReference>
<dbReference type="PROSITE" id="PS50893">
    <property type="entry name" value="ABC_TRANSPORTER_2"/>
    <property type="match status" value="1"/>
</dbReference>
<evidence type="ECO:0000259" key="3">
    <source>
        <dbReference type="PROSITE" id="PS50893"/>
    </source>
</evidence>
<dbReference type="RefSeq" id="WP_169698791.1">
    <property type="nucleotide sequence ID" value="NZ_LS974202.1"/>
</dbReference>
<dbReference type="InterPro" id="IPR050107">
    <property type="entry name" value="ABC_carbohydrate_import_ATPase"/>
</dbReference>